<sequence length="246" mass="26085">MAALESLVGFAASPVLEARLRRIPHLVEACAAVPPDTEDPHWAALLDAVTVQETRLFRHPVQCAAVAHHLPAALARARAEGRPFRLLSAGCATGEEAFTLAALALEATHGAPGIEIEVLGLDLCRPALASAEAGIIAPGLGDPLGLVPADLRRWFLDAAGQTRLHPSLRRVLRFERRNLLGLSETGFDVVFCRNVLIYLTEPARRAVTEALCAALQPGGLLALGPTDRTPPSAIACGESLWSMPDV</sequence>
<dbReference type="SUPFAM" id="SSF53335">
    <property type="entry name" value="S-adenosyl-L-methionine-dependent methyltransferases"/>
    <property type="match status" value="1"/>
</dbReference>
<organism evidence="5 6">
    <name type="scientific">Roseococcus pinisoli</name>
    <dbReference type="NCBI Taxonomy" id="2835040"/>
    <lineage>
        <taxon>Bacteria</taxon>
        <taxon>Pseudomonadati</taxon>
        <taxon>Pseudomonadota</taxon>
        <taxon>Alphaproteobacteria</taxon>
        <taxon>Acetobacterales</taxon>
        <taxon>Roseomonadaceae</taxon>
        <taxon>Roseococcus</taxon>
    </lineage>
</organism>
<dbReference type="Proteomes" id="UP000766336">
    <property type="component" value="Unassembled WGS sequence"/>
</dbReference>
<dbReference type="PRINTS" id="PR00996">
    <property type="entry name" value="CHERMTFRASE"/>
</dbReference>
<reference evidence="5 6" key="1">
    <citation type="submission" date="2021-05" db="EMBL/GenBank/DDBJ databases">
        <title>Roseococcus sp. XZZS9, whole genome shotgun sequencing project.</title>
        <authorList>
            <person name="Zhao G."/>
            <person name="Shen L."/>
        </authorList>
    </citation>
    <scope>NUCLEOTIDE SEQUENCE [LARGE SCALE GENOMIC DNA]</scope>
    <source>
        <strain evidence="5 6">XZZS9</strain>
    </source>
</reference>
<evidence type="ECO:0000256" key="3">
    <source>
        <dbReference type="ARBA" id="ARBA00022691"/>
    </source>
</evidence>
<dbReference type="PANTHER" id="PTHR24422:SF19">
    <property type="entry name" value="CHEMOTAXIS PROTEIN METHYLTRANSFERASE"/>
    <property type="match status" value="1"/>
</dbReference>
<comment type="caution">
    <text evidence="5">The sequence shown here is derived from an EMBL/GenBank/DDBJ whole genome shotgun (WGS) entry which is preliminary data.</text>
</comment>
<name>A0ABS5QHN8_9PROT</name>
<dbReference type="InterPro" id="IPR050903">
    <property type="entry name" value="Bact_Chemotaxis_MeTrfase"/>
</dbReference>
<evidence type="ECO:0000259" key="4">
    <source>
        <dbReference type="PROSITE" id="PS50123"/>
    </source>
</evidence>
<evidence type="ECO:0000256" key="2">
    <source>
        <dbReference type="ARBA" id="ARBA00022679"/>
    </source>
</evidence>
<feature type="domain" description="CheR-type methyltransferase" evidence="4">
    <location>
        <begin position="43"/>
        <end position="227"/>
    </location>
</feature>
<dbReference type="Pfam" id="PF01739">
    <property type="entry name" value="CheR"/>
    <property type="match status" value="1"/>
</dbReference>
<dbReference type="RefSeq" id="WP_213671171.1">
    <property type="nucleotide sequence ID" value="NZ_JAHCDA010000003.1"/>
</dbReference>
<dbReference type="InterPro" id="IPR022642">
    <property type="entry name" value="CheR_C"/>
</dbReference>
<dbReference type="PROSITE" id="PS50123">
    <property type="entry name" value="CHER"/>
    <property type="match status" value="1"/>
</dbReference>
<keyword evidence="1" id="KW-0489">Methyltransferase</keyword>
<dbReference type="InterPro" id="IPR000780">
    <property type="entry name" value="CheR_MeTrfase"/>
</dbReference>
<gene>
    <name evidence="5" type="ORF">KHU32_16055</name>
</gene>
<dbReference type="PANTHER" id="PTHR24422">
    <property type="entry name" value="CHEMOTAXIS PROTEIN METHYLTRANSFERASE"/>
    <property type="match status" value="1"/>
</dbReference>
<proteinExistence type="predicted"/>
<evidence type="ECO:0000256" key="1">
    <source>
        <dbReference type="ARBA" id="ARBA00022603"/>
    </source>
</evidence>
<evidence type="ECO:0000313" key="6">
    <source>
        <dbReference type="Proteomes" id="UP000766336"/>
    </source>
</evidence>
<protein>
    <recommendedName>
        <fullName evidence="4">CheR-type methyltransferase domain-containing protein</fullName>
    </recommendedName>
</protein>
<keyword evidence="2" id="KW-0808">Transferase</keyword>
<keyword evidence="6" id="KW-1185">Reference proteome</keyword>
<dbReference type="EMBL" id="JAHCDA010000003">
    <property type="protein sequence ID" value="MBS7812465.1"/>
    <property type="molecule type" value="Genomic_DNA"/>
</dbReference>
<evidence type="ECO:0000313" key="5">
    <source>
        <dbReference type="EMBL" id="MBS7812465.1"/>
    </source>
</evidence>
<dbReference type="InterPro" id="IPR029063">
    <property type="entry name" value="SAM-dependent_MTases_sf"/>
</dbReference>
<accession>A0ABS5QHN8</accession>
<dbReference type="SMART" id="SM00138">
    <property type="entry name" value="MeTrc"/>
    <property type="match status" value="1"/>
</dbReference>
<dbReference type="Gene3D" id="3.40.50.150">
    <property type="entry name" value="Vaccinia Virus protein VP39"/>
    <property type="match status" value="1"/>
</dbReference>
<dbReference type="CDD" id="cd02440">
    <property type="entry name" value="AdoMet_MTases"/>
    <property type="match status" value="1"/>
</dbReference>
<keyword evidence="3" id="KW-0949">S-adenosyl-L-methionine</keyword>